<accession>A0A934RN27</accession>
<dbReference type="EMBL" id="JAENIO010000023">
    <property type="protein sequence ID" value="MBK1834419.1"/>
    <property type="molecule type" value="Genomic_DNA"/>
</dbReference>
<evidence type="ECO:0000313" key="2">
    <source>
        <dbReference type="Proteomes" id="UP000604083"/>
    </source>
</evidence>
<dbReference type="RefSeq" id="WP_200391854.1">
    <property type="nucleotide sequence ID" value="NZ_JAENIO010000023.1"/>
</dbReference>
<gene>
    <name evidence="1" type="ORF">JIN78_10145</name>
</gene>
<name>A0A934RN27_9BACT</name>
<protein>
    <submittedName>
        <fullName evidence="1">Uncharacterized protein</fullName>
    </submittedName>
</protein>
<proteinExistence type="predicted"/>
<keyword evidence="2" id="KW-1185">Reference proteome</keyword>
<organism evidence="1 2">
    <name type="scientific">Roseibacillus ishigakijimensis</name>
    <dbReference type="NCBI Taxonomy" id="454146"/>
    <lineage>
        <taxon>Bacteria</taxon>
        <taxon>Pseudomonadati</taxon>
        <taxon>Verrucomicrobiota</taxon>
        <taxon>Verrucomicrobiia</taxon>
        <taxon>Verrucomicrobiales</taxon>
        <taxon>Verrucomicrobiaceae</taxon>
        <taxon>Roseibacillus</taxon>
    </lineage>
</organism>
<comment type="caution">
    <text evidence="1">The sequence shown here is derived from an EMBL/GenBank/DDBJ whole genome shotgun (WGS) entry which is preliminary data.</text>
</comment>
<reference evidence="1" key="1">
    <citation type="submission" date="2021-01" db="EMBL/GenBank/DDBJ databases">
        <title>Modified the classification status of verrucomicrobia.</title>
        <authorList>
            <person name="Feng X."/>
        </authorList>
    </citation>
    <scope>NUCLEOTIDE SEQUENCE</scope>
    <source>
        <strain evidence="1">KCTC 12986</strain>
    </source>
</reference>
<evidence type="ECO:0000313" key="1">
    <source>
        <dbReference type="EMBL" id="MBK1834419.1"/>
    </source>
</evidence>
<dbReference type="Proteomes" id="UP000604083">
    <property type="component" value="Unassembled WGS sequence"/>
</dbReference>
<sequence length="408" mass="45075">MNSRSPSLLWALVLILVSGTSLYGQLNRGVWFWGSTTTPDGPSPYGSSVVVGDAAKEDETITFFTTHGVKRVYGSYQNRPVSEAGVIAAWNEKLEFAGIQSQLLFDLINIHDPAEVASLLNKIQTRFINFNSSFYDLPQYRFDAIHLDIEPQGSAPWDAADGMGKRAILDDLSALYADIRALLVTEGMATVPIYADIPYTWDKLPADGGSIAWADASDRDAWFAGLGASLNGLSIMTFSKDTVPELTDATDYERTGAFPGFARIAIQPKGWPGEQWESIWEVNGILNDLEALHAPNHATDLENYAFWRYSIENSLLVAEIVDVDIVIWEDDPGIPFGEIWTGPSLYLKGRPNTIYTIKRASSLDGKWEELAQLKTRSGQESETLRYAITLSEPRAFYQVTATPANSAQ</sequence>
<dbReference type="AlphaFoldDB" id="A0A934RN27"/>